<comment type="caution">
    <text evidence="2">The sequence shown here is derived from an EMBL/GenBank/DDBJ whole genome shotgun (WGS) entry which is preliminary data.</text>
</comment>
<dbReference type="RefSeq" id="WP_251713408.1">
    <property type="nucleotide sequence ID" value="NZ_JBCLSQ010000015.1"/>
</dbReference>
<keyword evidence="1" id="KW-0812">Transmembrane</keyword>
<keyword evidence="3" id="KW-1185">Reference proteome</keyword>
<reference evidence="2 3" key="1">
    <citation type="submission" date="2024-03" db="EMBL/GenBank/DDBJ databases">
        <title>Mouse gut bacterial collection (mGBC) of GemPharmatech.</title>
        <authorList>
            <person name="He Y."/>
            <person name="Dong L."/>
            <person name="Wu D."/>
            <person name="Gao X."/>
            <person name="Lin Z."/>
        </authorList>
    </citation>
    <scope>NUCLEOTIDE SEQUENCE [LARGE SCALE GENOMIC DNA]</scope>
    <source>
        <strain evidence="2 3">20-218</strain>
    </source>
</reference>
<feature type="transmembrane region" description="Helical" evidence="1">
    <location>
        <begin position="34"/>
        <end position="55"/>
    </location>
</feature>
<keyword evidence="1" id="KW-1133">Transmembrane helix</keyword>
<feature type="transmembrane region" description="Helical" evidence="1">
    <location>
        <begin position="9"/>
        <end position="28"/>
    </location>
</feature>
<protein>
    <submittedName>
        <fullName evidence="2">Uncharacterized protein</fullName>
    </submittedName>
</protein>
<gene>
    <name evidence="2" type="ORF">AALM99_06925</name>
</gene>
<sequence>MLEKHIKKFLYKLWYIISLISISFIAIIGQGKVYWKIFIFSFGISILITIIEGLCSKYLPENKL</sequence>
<organism evidence="2 3">
    <name type="scientific">Lactococcus muris</name>
    <dbReference type="NCBI Taxonomy" id="2941330"/>
    <lineage>
        <taxon>Bacteria</taxon>
        <taxon>Bacillati</taxon>
        <taxon>Bacillota</taxon>
        <taxon>Bacilli</taxon>
        <taxon>Lactobacillales</taxon>
        <taxon>Streptococcaceae</taxon>
        <taxon>Lactococcus</taxon>
    </lineage>
</organism>
<evidence type="ECO:0000256" key="1">
    <source>
        <dbReference type="SAM" id="Phobius"/>
    </source>
</evidence>
<keyword evidence="1" id="KW-0472">Membrane</keyword>
<dbReference type="EMBL" id="JBCLSQ010000015">
    <property type="protein sequence ID" value="MEY8538172.1"/>
    <property type="molecule type" value="Genomic_DNA"/>
</dbReference>
<accession>A0ABV4D8U4</accession>
<evidence type="ECO:0000313" key="3">
    <source>
        <dbReference type="Proteomes" id="UP001565242"/>
    </source>
</evidence>
<evidence type="ECO:0000313" key="2">
    <source>
        <dbReference type="EMBL" id="MEY8538172.1"/>
    </source>
</evidence>
<proteinExistence type="predicted"/>
<name>A0ABV4D8U4_9LACT</name>
<dbReference type="Proteomes" id="UP001565242">
    <property type="component" value="Unassembled WGS sequence"/>
</dbReference>